<dbReference type="PANTHER" id="PTHR42852:SF13">
    <property type="entry name" value="PROTEIN DIPZ"/>
    <property type="match status" value="1"/>
</dbReference>
<dbReference type="RefSeq" id="WP_173413106.1">
    <property type="nucleotide sequence ID" value="NZ_CP054139.1"/>
</dbReference>
<dbReference type="KEGG" id="mmab:HQ865_01055"/>
<protein>
    <submittedName>
        <fullName evidence="2">Redoxin domain-containing protein</fullName>
    </submittedName>
</protein>
<dbReference type="Gene3D" id="3.40.30.10">
    <property type="entry name" value="Glutaredoxin"/>
    <property type="match status" value="1"/>
</dbReference>
<dbReference type="EMBL" id="CP054139">
    <property type="protein sequence ID" value="QKJ28404.1"/>
    <property type="molecule type" value="Genomic_DNA"/>
</dbReference>
<dbReference type="InterPro" id="IPR013766">
    <property type="entry name" value="Thioredoxin_domain"/>
</dbReference>
<dbReference type="InterPro" id="IPR050553">
    <property type="entry name" value="Thioredoxin_ResA/DsbE_sf"/>
</dbReference>
<sequence length="486" mass="54935">MKKITMILSLVISVFTGFSQSKRTVLTGEFSHLKDKDTVRLLVYRYGEFPYSIKELRESYDGVVREKQFKINIPLTDDLPYECLLVIPRLRISGDIIIIKRGDQLHISGSDVVINALTGKGAEKTNVLRKLNEIWNSPALKAAAAAPNASGASGLPLLITASQNAFAAGNNYLNTQRGRLDNHSFKMLKAYINGMISEIANTLYWYSNVGYSQAQKDSIQTVLKNVWLPFKKRAYSSPDVETSLSDFYFSKNLATDYALKQVIDHQNFNALKDNSDLKEKYIYFKTHYSGLVREKMITFLILSAPKSNDVGYCYDDAKKIITNNSFKAALDKYCQCIPGSPAYNFTLLDSNKVIHHLTDYKGKILVFDFWFTGCGNCRELTPKLREVESRYANNSKVVFISISSDKNFNLWKNSIRDGIYTTSPQEINLYTSGNGIADPLYYKTNTYSAPTLKLVDANGNWCENPIDCRFDNGKDLIGKIDRLLNN</sequence>
<name>A0A7D4Q7U6_9SPHI</name>
<accession>A0A7D4Q7U6</accession>
<dbReference type="AlphaFoldDB" id="A0A7D4Q7U6"/>
<organism evidence="2 3">
    <name type="scientific">Mucilaginibacter mali</name>
    <dbReference type="NCBI Taxonomy" id="2740462"/>
    <lineage>
        <taxon>Bacteria</taxon>
        <taxon>Pseudomonadati</taxon>
        <taxon>Bacteroidota</taxon>
        <taxon>Sphingobacteriia</taxon>
        <taxon>Sphingobacteriales</taxon>
        <taxon>Sphingobacteriaceae</taxon>
        <taxon>Mucilaginibacter</taxon>
    </lineage>
</organism>
<gene>
    <name evidence="2" type="ORF">HQ865_01055</name>
</gene>
<dbReference type="InterPro" id="IPR036249">
    <property type="entry name" value="Thioredoxin-like_sf"/>
</dbReference>
<dbReference type="Proteomes" id="UP000505355">
    <property type="component" value="Chromosome"/>
</dbReference>
<feature type="domain" description="Thioredoxin" evidence="1">
    <location>
        <begin position="336"/>
        <end position="485"/>
    </location>
</feature>
<dbReference type="Pfam" id="PF13905">
    <property type="entry name" value="Thioredoxin_8"/>
    <property type="match status" value="1"/>
</dbReference>
<dbReference type="InterPro" id="IPR012336">
    <property type="entry name" value="Thioredoxin-like_fold"/>
</dbReference>
<keyword evidence="3" id="KW-1185">Reference proteome</keyword>
<proteinExistence type="predicted"/>
<dbReference type="SUPFAM" id="SSF52833">
    <property type="entry name" value="Thioredoxin-like"/>
    <property type="match status" value="1"/>
</dbReference>
<dbReference type="PROSITE" id="PS51352">
    <property type="entry name" value="THIOREDOXIN_2"/>
    <property type="match status" value="1"/>
</dbReference>
<evidence type="ECO:0000259" key="1">
    <source>
        <dbReference type="PROSITE" id="PS51352"/>
    </source>
</evidence>
<evidence type="ECO:0000313" key="3">
    <source>
        <dbReference type="Proteomes" id="UP000505355"/>
    </source>
</evidence>
<reference evidence="2 3" key="1">
    <citation type="submission" date="2020-05" db="EMBL/GenBank/DDBJ databases">
        <title>Mucilaginibacter mali sp. nov.</title>
        <authorList>
            <person name="Kim H.S."/>
            <person name="Lee K.C."/>
            <person name="Suh M.K."/>
            <person name="Kim J.-S."/>
            <person name="Han K.-I."/>
            <person name="Eom M.K."/>
            <person name="Shin Y.K."/>
            <person name="Lee J.-S."/>
        </authorList>
    </citation>
    <scope>NUCLEOTIDE SEQUENCE [LARGE SCALE GENOMIC DNA]</scope>
    <source>
        <strain evidence="2 3">G2-14</strain>
    </source>
</reference>
<evidence type="ECO:0000313" key="2">
    <source>
        <dbReference type="EMBL" id="QKJ28404.1"/>
    </source>
</evidence>
<dbReference type="PANTHER" id="PTHR42852">
    <property type="entry name" value="THIOL:DISULFIDE INTERCHANGE PROTEIN DSBE"/>
    <property type="match status" value="1"/>
</dbReference>